<reference evidence="1 2" key="1">
    <citation type="journal article" date="2021" name="Elife">
        <title>Chloroplast acquisition without the gene transfer in kleptoplastic sea slugs, Plakobranchus ocellatus.</title>
        <authorList>
            <person name="Maeda T."/>
            <person name="Takahashi S."/>
            <person name="Yoshida T."/>
            <person name="Shimamura S."/>
            <person name="Takaki Y."/>
            <person name="Nagai Y."/>
            <person name="Toyoda A."/>
            <person name="Suzuki Y."/>
            <person name="Arimoto A."/>
            <person name="Ishii H."/>
            <person name="Satoh N."/>
            <person name="Nishiyama T."/>
            <person name="Hasebe M."/>
            <person name="Maruyama T."/>
            <person name="Minagawa J."/>
            <person name="Obokata J."/>
            <person name="Shigenobu S."/>
        </authorList>
    </citation>
    <scope>NUCLEOTIDE SEQUENCE [LARGE SCALE GENOMIC DNA]</scope>
</reference>
<accession>A0AAV4DUR0</accession>
<proteinExistence type="predicted"/>
<dbReference type="EMBL" id="BLXT01008368">
    <property type="protein sequence ID" value="GFO48057.1"/>
    <property type="molecule type" value="Genomic_DNA"/>
</dbReference>
<gene>
    <name evidence="1" type="ORF">PoB_007456200</name>
</gene>
<comment type="caution">
    <text evidence="1">The sequence shown here is derived from an EMBL/GenBank/DDBJ whole genome shotgun (WGS) entry which is preliminary data.</text>
</comment>
<sequence>MKLFTVIAVVSARPQNSAADHLGLAWKLSVIIGACVSVSQQLGGAPQCPGYHQPEVTCLGTSPQCPGYHQPEVTCVSQQLVTAPQCPGYHQPEVTCVSQQLSTSPQCPGYHQPEVTCVSQQLGTAPQCPGYHQHHNVKGIIKPRLLV</sequence>
<evidence type="ECO:0000313" key="2">
    <source>
        <dbReference type="Proteomes" id="UP000735302"/>
    </source>
</evidence>
<dbReference type="Proteomes" id="UP000735302">
    <property type="component" value="Unassembled WGS sequence"/>
</dbReference>
<evidence type="ECO:0000313" key="1">
    <source>
        <dbReference type="EMBL" id="GFO48057.1"/>
    </source>
</evidence>
<protein>
    <submittedName>
        <fullName evidence="1">Uncharacterized protein</fullName>
    </submittedName>
</protein>
<keyword evidence="2" id="KW-1185">Reference proteome</keyword>
<dbReference type="AlphaFoldDB" id="A0AAV4DUR0"/>
<name>A0AAV4DUR0_9GAST</name>
<organism evidence="1 2">
    <name type="scientific">Plakobranchus ocellatus</name>
    <dbReference type="NCBI Taxonomy" id="259542"/>
    <lineage>
        <taxon>Eukaryota</taxon>
        <taxon>Metazoa</taxon>
        <taxon>Spiralia</taxon>
        <taxon>Lophotrochozoa</taxon>
        <taxon>Mollusca</taxon>
        <taxon>Gastropoda</taxon>
        <taxon>Heterobranchia</taxon>
        <taxon>Euthyneura</taxon>
        <taxon>Panpulmonata</taxon>
        <taxon>Sacoglossa</taxon>
        <taxon>Placobranchoidea</taxon>
        <taxon>Plakobranchidae</taxon>
        <taxon>Plakobranchus</taxon>
    </lineage>
</organism>